<keyword evidence="4" id="KW-0813">Transport</keyword>
<reference evidence="9 10" key="1">
    <citation type="submission" date="2018-10" db="EMBL/GenBank/DDBJ databases">
        <title>Phylogenomics of Brevibacillus.</title>
        <authorList>
            <person name="Dunlap C."/>
        </authorList>
    </citation>
    <scope>NUCLEOTIDE SEQUENCE [LARGE SCALE GENOMIC DNA]</scope>
    <source>
        <strain evidence="9 10">DSM 100115</strain>
    </source>
</reference>
<dbReference type="InterPro" id="IPR029039">
    <property type="entry name" value="Flavoprotein-like_sf"/>
</dbReference>
<dbReference type="AlphaFoldDB" id="A0A3M8B7V0"/>
<dbReference type="EMBL" id="RHHS01000013">
    <property type="protein sequence ID" value="RNB59382.1"/>
    <property type="molecule type" value="Genomic_DNA"/>
</dbReference>
<dbReference type="Proteomes" id="UP000268829">
    <property type="component" value="Unassembled WGS sequence"/>
</dbReference>
<evidence type="ECO:0000256" key="3">
    <source>
        <dbReference type="ARBA" id="ARBA00005267"/>
    </source>
</evidence>
<evidence type="ECO:0000256" key="1">
    <source>
        <dbReference type="ARBA" id="ARBA00001917"/>
    </source>
</evidence>
<dbReference type="Pfam" id="PF00258">
    <property type="entry name" value="Flavodoxin_1"/>
    <property type="match status" value="1"/>
</dbReference>
<organism evidence="9 10">
    <name type="scientific">Brevibacillus gelatini</name>
    <dbReference type="NCBI Taxonomy" id="1655277"/>
    <lineage>
        <taxon>Bacteria</taxon>
        <taxon>Bacillati</taxon>
        <taxon>Bacillota</taxon>
        <taxon>Bacilli</taxon>
        <taxon>Bacillales</taxon>
        <taxon>Paenibacillaceae</taxon>
        <taxon>Brevibacillus</taxon>
    </lineage>
</organism>
<gene>
    <name evidence="9" type="ORF">EDM57_04365</name>
</gene>
<dbReference type="InterPro" id="IPR008254">
    <property type="entry name" value="Flavodoxin/NO_synth"/>
</dbReference>
<evidence type="ECO:0000256" key="6">
    <source>
        <dbReference type="ARBA" id="ARBA00022643"/>
    </source>
</evidence>
<evidence type="ECO:0000256" key="5">
    <source>
        <dbReference type="ARBA" id="ARBA00022630"/>
    </source>
</evidence>
<dbReference type="Gene3D" id="3.40.50.360">
    <property type="match status" value="1"/>
</dbReference>
<dbReference type="OrthoDB" id="9813995at2"/>
<evidence type="ECO:0000313" key="10">
    <source>
        <dbReference type="Proteomes" id="UP000268829"/>
    </source>
</evidence>
<dbReference type="PANTHER" id="PTHR42809">
    <property type="entry name" value="FLAVODOXIN 2"/>
    <property type="match status" value="1"/>
</dbReference>
<dbReference type="InterPro" id="IPR050619">
    <property type="entry name" value="Flavodoxin"/>
</dbReference>
<name>A0A3M8B7V0_9BACL</name>
<comment type="cofactor">
    <cofactor evidence="1">
        <name>FMN</name>
        <dbReference type="ChEBI" id="CHEBI:58210"/>
    </cofactor>
</comment>
<comment type="similarity">
    <text evidence="3">Belongs to the flavodoxin family.</text>
</comment>
<keyword evidence="10" id="KW-1185">Reference proteome</keyword>
<keyword evidence="6" id="KW-0288">FMN</keyword>
<proteinExistence type="inferred from homology"/>
<comment type="function">
    <text evidence="2">Low-potential electron donor to a number of redox enzymes.</text>
</comment>
<evidence type="ECO:0000256" key="7">
    <source>
        <dbReference type="ARBA" id="ARBA00022982"/>
    </source>
</evidence>
<protein>
    <recommendedName>
        <fullName evidence="8">Flavodoxin-like domain-containing protein</fullName>
    </recommendedName>
</protein>
<evidence type="ECO:0000259" key="8">
    <source>
        <dbReference type="PROSITE" id="PS50902"/>
    </source>
</evidence>
<sequence>MVAKRKKKVGLLQGLTFSKQMSLTTLMRVAMDLTSKAIFYYSITGNTKSLVEQTNTYDFDVINLQKTKPEEVNFNTYDTILIGTPTIGDGIPPNVFKKIRDKLLSIEGKDIGLFGSGNSIYRYYCGALDLIEELLLHKNRIIFKFKFESYPTEKTKQEFQMIIDRICKGGIK</sequence>
<evidence type="ECO:0000256" key="4">
    <source>
        <dbReference type="ARBA" id="ARBA00022448"/>
    </source>
</evidence>
<accession>A0A3M8B7V0</accession>
<dbReference type="GO" id="GO:0016651">
    <property type="term" value="F:oxidoreductase activity, acting on NAD(P)H"/>
    <property type="evidence" value="ECO:0007669"/>
    <property type="project" value="UniProtKB-ARBA"/>
</dbReference>
<dbReference type="GO" id="GO:0010181">
    <property type="term" value="F:FMN binding"/>
    <property type="evidence" value="ECO:0007669"/>
    <property type="project" value="InterPro"/>
</dbReference>
<evidence type="ECO:0000313" key="9">
    <source>
        <dbReference type="EMBL" id="RNB59382.1"/>
    </source>
</evidence>
<dbReference type="SUPFAM" id="SSF52218">
    <property type="entry name" value="Flavoproteins"/>
    <property type="match status" value="1"/>
</dbReference>
<comment type="caution">
    <text evidence="9">The sequence shown here is derived from an EMBL/GenBank/DDBJ whole genome shotgun (WGS) entry which is preliminary data.</text>
</comment>
<keyword evidence="5" id="KW-0285">Flavoprotein</keyword>
<evidence type="ECO:0000256" key="2">
    <source>
        <dbReference type="ARBA" id="ARBA00003297"/>
    </source>
</evidence>
<feature type="domain" description="Flavodoxin-like" evidence="8">
    <location>
        <begin position="36"/>
        <end position="167"/>
    </location>
</feature>
<dbReference type="PROSITE" id="PS50902">
    <property type="entry name" value="FLAVODOXIN_LIKE"/>
    <property type="match status" value="1"/>
</dbReference>
<keyword evidence="7" id="KW-0249">Electron transport</keyword>
<dbReference type="PANTHER" id="PTHR42809:SF1">
    <property type="entry name" value="FLAVODOXIN 1"/>
    <property type="match status" value="1"/>
</dbReference>